<gene>
    <name evidence="2" type="ORF">DICVIV_05556</name>
</gene>
<reference evidence="3" key="2">
    <citation type="journal article" date="2016" name="Sci. Rep.">
        <title>Dictyocaulus viviparus genome, variome and transcriptome elucidate lungworm biology and support future intervention.</title>
        <authorList>
            <person name="McNulty S.N."/>
            <person name="Strube C."/>
            <person name="Rosa B.A."/>
            <person name="Martin J.C."/>
            <person name="Tyagi R."/>
            <person name="Choi Y.J."/>
            <person name="Wang Q."/>
            <person name="Hallsworth Pepin K."/>
            <person name="Zhang X."/>
            <person name="Ozersky P."/>
            <person name="Wilson R.K."/>
            <person name="Sternberg P.W."/>
            <person name="Gasser R.B."/>
            <person name="Mitreva M."/>
        </authorList>
    </citation>
    <scope>NUCLEOTIDE SEQUENCE [LARGE SCALE GENOMIC DNA]</scope>
    <source>
        <strain evidence="3">HannoverDv2000</strain>
    </source>
</reference>
<dbReference type="AlphaFoldDB" id="A0A0D8XUY4"/>
<keyword evidence="3" id="KW-1185">Reference proteome</keyword>
<evidence type="ECO:0000313" key="3">
    <source>
        <dbReference type="Proteomes" id="UP000053766"/>
    </source>
</evidence>
<feature type="region of interest" description="Disordered" evidence="1">
    <location>
        <begin position="1"/>
        <end position="107"/>
    </location>
</feature>
<accession>A0A0D8XUY4</accession>
<feature type="compositionally biased region" description="Polar residues" evidence="1">
    <location>
        <begin position="72"/>
        <end position="99"/>
    </location>
</feature>
<protein>
    <submittedName>
        <fullName evidence="2">Uncharacterized protein</fullName>
    </submittedName>
</protein>
<evidence type="ECO:0000313" key="2">
    <source>
        <dbReference type="EMBL" id="KJH48315.1"/>
    </source>
</evidence>
<dbReference type="Proteomes" id="UP000053766">
    <property type="component" value="Unassembled WGS sequence"/>
</dbReference>
<feature type="compositionally biased region" description="Basic residues" evidence="1">
    <location>
        <begin position="52"/>
        <end position="66"/>
    </location>
</feature>
<name>A0A0D8XUY4_DICVI</name>
<proteinExistence type="predicted"/>
<dbReference type="STRING" id="29172.A0A0D8XUY4"/>
<organism evidence="2 3">
    <name type="scientific">Dictyocaulus viviparus</name>
    <name type="common">Bovine lungworm</name>
    <dbReference type="NCBI Taxonomy" id="29172"/>
    <lineage>
        <taxon>Eukaryota</taxon>
        <taxon>Metazoa</taxon>
        <taxon>Ecdysozoa</taxon>
        <taxon>Nematoda</taxon>
        <taxon>Chromadorea</taxon>
        <taxon>Rhabditida</taxon>
        <taxon>Rhabditina</taxon>
        <taxon>Rhabditomorpha</taxon>
        <taxon>Strongyloidea</taxon>
        <taxon>Metastrongylidae</taxon>
        <taxon>Dictyocaulus</taxon>
    </lineage>
</organism>
<feature type="compositionally biased region" description="Basic and acidic residues" evidence="1">
    <location>
        <begin position="20"/>
        <end position="51"/>
    </location>
</feature>
<evidence type="ECO:0000256" key="1">
    <source>
        <dbReference type="SAM" id="MobiDB-lite"/>
    </source>
</evidence>
<reference evidence="2 3" key="1">
    <citation type="submission" date="2013-11" db="EMBL/GenBank/DDBJ databases">
        <title>Draft genome of the bovine lungworm Dictyocaulus viviparus.</title>
        <authorList>
            <person name="Mitreva M."/>
        </authorList>
    </citation>
    <scope>NUCLEOTIDE SEQUENCE [LARGE SCALE GENOMIC DNA]</scope>
    <source>
        <strain evidence="2 3">HannoverDv2000</strain>
    </source>
</reference>
<sequence>MVGSYEDDVEDGDSDTQDEYLSRRNLEKARMERLRREKEERDRLKEMEERRRRSTVRARKGRHRQFRCGSASGRNTSRTMTSSQRNPPIPSTPSVVTRSMSRRLRGW</sequence>
<dbReference type="EMBL" id="KN716271">
    <property type="protein sequence ID" value="KJH48315.1"/>
    <property type="molecule type" value="Genomic_DNA"/>
</dbReference>
<feature type="compositionally biased region" description="Acidic residues" evidence="1">
    <location>
        <begin position="1"/>
        <end position="18"/>
    </location>
</feature>